<dbReference type="InterPro" id="IPR013918">
    <property type="entry name" value="Nucleotide_exch_fac_Fes1"/>
</dbReference>
<dbReference type="GeneID" id="19016656"/>
<dbReference type="GO" id="GO:0000774">
    <property type="term" value="F:adenyl-nucleotide exchange factor activity"/>
    <property type="evidence" value="ECO:0007669"/>
    <property type="project" value="TreeGrafter"/>
</dbReference>
<keyword evidence="1" id="KW-0677">Repeat</keyword>
<dbReference type="SUPFAM" id="SSF48371">
    <property type="entry name" value="ARM repeat"/>
    <property type="match status" value="1"/>
</dbReference>
<dbReference type="OrthoDB" id="10250458at2759"/>
<reference evidence="3 4" key="1">
    <citation type="submission" date="2011-10" db="EMBL/GenBank/DDBJ databases">
        <authorList>
            <person name="Genoscope - CEA"/>
        </authorList>
    </citation>
    <scope>NUCLEOTIDE SEQUENCE [LARGE SCALE GENOMIC DNA]</scope>
    <source>
        <strain evidence="3 4">RCC 1105</strain>
    </source>
</reference>
<dbReference type="AlphaFoldDB" id="K8ECR3"/>
<evidence type="ECO:0000313" key="3">
    <source>
        <dbReference type="EMBL" id="CCO15832.1"/>
    </source>
</evidence>
<evidence type="ECO:0000259" key="2">
    <source>
        <dbReference type="Pfam" id="PF08609"/>
    </source>
</evidence>
<dbReference type="RefSeq" id="XP_007514395.1">
    <property type="nucleotide sequence ID" value="XM_007514333.1"/>
</dbReference>
<dbReference type="Proteomes" id="UP000198341">
    <property type="component" value="Chromosome 3"/>
</dbReference>
<keyword evidence="4" id="KW-1185">Reference proteome</keyword>
<dbReference type="InterPro" id="IPR050693">
    <property type="entry name" value="Hsp70_NEF-Inhibitors"/>
</dbReference>
<dbReference type="Gene3D" id="1.25.10.10">
    <property type="entry name" value="Leucine-rich Repeat Variant"/>
    <property type="match status" value="1"/>
</dbReference>
<dbReference type="GO" id="GO:0005783">
    <property type="term" value="C:endoplasmic reticulum"/>
    <property type="evidence" value="ECO:0007669"/>
    <property type="project" value="TreeGrafter"/>
</dbReference>
<sequence length="357" mass="39457">MNSENSSSSSLRDSAGNPNWNAILKWSVDEGLRQEAELKAKGGGEMKEKAQTRRTISEEDRAWFLKAIESGVVDEVKRIKEITEKIIGKDPRGERIETEEEEEERVLALEELRDRLESVDNAKDLGKIGGLEPLLEGIQSEKWDGIRAMSAECVAVSVQNHPEAQKNAMTCDALNVLLLALQSEKHLNKKSNSKVIYALSCLVRGNAEVMSMFVESDGIESLAKCGLTSSVVKTRVKAAALLRHASVTSEEAMKRTIDAKVIEVVATKLSVNVESGLSSSSLTDLAQERESYARLLLDIAERVDFTTNEDAVNQFRSDGFTQTLRESRKVIDDGANGGITDEKEFILAVDRLRNMLE</sequence>
<dbReference type="eggNOG" id="KOG2160">
    <property type="taxonomic scope" value="Eukaryota"/>
</dbReference>
<organism evidence="3 4">
    <name type="scientific">Bathycoccus prasinos</name>
    <dbReference type="NCBI Taxonomy" id="41875"/>
    <lineage>
        <taxon>Eukaryota</taxon>
        <taxon>Viridiplantae</taxon>
        <taxon>Chlorophyta</taxon>
        <taxon>Mamiellophyceae</taxon>
        <taxon>Mamiellales</taxon>
        <taxon>Bathycoccaceae</taxon>
        <taxon>Bathycoccus</taxon>
    </lineage>
</organism>
<gene>
    <name evidence="3" type="ORF">Bathy03g01180</name>
</gene>
<dbReference type="KEGG" id="bpg:Bathy03g01180"/>
<dbReference type="PANTHER" id="PTHR19316:SF18">
    <property type="entry name" value="HSP70-BINDING PROTEIN 1"/>
    <property type="match status" value="1"/>
</dbReference>
<accession>K8ECR3</accession>
<dbReference type="InterPro" id="IPR016024">
    <property type="entry name" value="ARM-type_fold"/>
</dbReference>
<dbReference type="PANTHER" id="PTHR19316">
    <property type="entry name" value="PROTEIN FOLDING REGULATOR"/>
    <property type="match status" value="1"/>
</dbReference>
<dbReference type="InterPro" id="IPR011989">
    <property type="entry name" value="ARM-like"/>
</dbReference>
<name>K8ECR3_9CHLO</name>
<evidence type="ECO:0000313" key="4">
    <source>
        <dbReference type="Proteomes" id="UP000198341"/>
    </source>
</evidence>
<dbReference type="EMBL" id="FO082276">
    <property type="protein sequence ID" value="CCO15832.1"/>
    <property type="molecule type" value="Genomic_DNA"/>
</dbReference>
<proteinExistence type="predicted"/>
<feature type="domain" description="Nucleotide exchange factor Fes1" evidence="2">
    <location>
        <begin position="21"/>
        <end position="125"/>
    </location>
</feature>
<dbReference type="Pfam" id="PF08609">
    <property type="entry name" value="Fes1"/>
    <property type="match status" value="1"/>
</dbReference>
<dbReference type="STRING" id="41875.K8ECR3"/>
<protein>
    <recommendedName>
        <fullName evidence="2">Nucleotide exchange factor Fes1 domain-containing protein</fullName>
    </recommendedName>
</protein>
<evidence type="ECO:0000256" key="1">
    <source>
        <dbReference type="ARBA" id="ARBA00022737"/>
    </source>
</evidence>